<dbReference type="EMBL" id="BNCO01000034">
    <property type="protein sequence ID" value="GIL59359.1"/>
    <property type="molecule type" value="Genomic_DNA"/>
</dbReference>
<dbReference type="Proteomes" id="UP000747399">
    <property type="component" value="Unassembled WGS sequence"/>
</dbReference>
<evidence type="ECO:0000313" key="3">
    <source>
        <dbReference type="Proteomes" id="UP000747399"/>
    </source>
</evidence>
<reference evidence="2" key="1">
    <citation type="journal article" date="2021" name="Proc. Natl. Acad. Sci. U.S.A.">
        <title>Three genomes in the algal genus Volvox reveal the fate of a haploid sex-determining region after a transition to homothallism.</title>
        <authorList>
            <person name="Yamamoto K."/>
            <person name="Hamaji T."/>
            <person name="Kawai-Toyooka H."/>
            <person name="Matsuzaki R."/>
            <person name="Takahashi F."/>
            <person name="Nishimura Y."/>
            <person name="Kawachi M."/>
            <person name="Noguchi H."/>
            <person name="Minakuchi Y."/>
            <person name="Umen J.G."/>
            <person name="Toyoda A."/>
            <person name="Nozaki H."/>
        </authorList>
    </citation>
    <scope>NUCLEOTIDE SEQUENCE</scope>
    <source>
        <strain evidence="2">NIES-3780</strain>
    </source>
</reference>
<keyword evidence="3" id="KW-1185">Reference proteome</keyword>
<feature type="non-terminal residue" evidence="2">
    <location>
        <position position="1"/>
    </location>
</feature>
<feature type="compositionally biased region" description="Pro residues" evidence="1">
    <location>
        <begin position="34"/>
        <end position="53"/>
    </location>
</feature>
<proteinExistence type="predicted"/>
<sequence length="220" mass="22691">VSAPPAGGEGYLPWSPAAVLDWLGLPLCGASSEVPPPPSPSPPSPLPTAALPPFPWRPPARVPQWSTSAGEASGAGDDVARVELWRRLMGQVTAAVIYAAGSGGDDGPSGGCAPTFDLRRRLGLGLLALAALALRSKARSWRSKLPAELVAAAAPGQPCCLFWPPPSSRPNAAVVAWLGHRAPLQRAVRRALAPVASVTSQVLSRLGRGAYDVLKAMDVP</sequence>
<gene>
    <name evidence="2" type="ORF">Vafri_14242</name>
</gene>
<dbReference type="AlphaFoldDB" id="A0A8J4BDY2"/>
<name>A0A8J4BDY2_9CHLO</name>
<comment type="caution">
    <text evidence="2">The sequence shown here is derived from an EMBL/GenBank/DDBJ whole genome shotgun (WGS) entry which is preliminary data.</text>
</comment>
<accession>A0A8J4BDY2</accession>
<evidence type="ECO:0000256" key="1">
    <source>
        <dbReference type="SAM" id="MobiDB-lite"/>
    </source>
</evidence>
<organism evidence="2 3">
    <name type="scientific">Volvox africanus</name>
    <dbReference type="NCBI Taxonomy" id="51714"/>
    <lineage>
        <taxon>Eukaryota</taxon>
        <taxon>Viridiplantae</taxon>
        <taxon>Chlorophyta</taxon>
        <taxon>core chlorophytes</taxon>
        <taxon>Chlorophyceae</taxon>
        <taxon>CS clade</taxon>
        <taxon>Chlamydomonadales</taxon>
        <taxon>Volvocaceae</taxon>
        <taxon>Volvox</taxon>
    </lineage>
</organism>
<protein>
    <submittedName>
        <fullName evidence="2">Uncharacterized protein</fullName>
    </submittedName>
</protein>
<evidence type="ECO:0000313" key="2">
    <source>
        <dbReference type="EMBL" id="GIL59359.1"/>
    </source>
</evidence>
<feature type="region of interest" description="Disordered" evidence="1">
    <location>
        <begin position="32"/>
        <end position="53"/>
    </location>
</feature>
<feature type="non-terminal residue" evidence="2">
    <location>
        <position position="220"/>
    </location>
</feature>